<evidence type="ECO:0000313" key="2">
    <source>
        <dbReference type="EMBL" id="SHN65059.1"/>
    </source>
</evidence>
<keyword evidence="3" id="KW-1185">Reference proteome</keyword>
<feature type="transmembrane region" description="Helical" evidence="1">
    <location>
        <begin position="12"/>
        <end position="36"/>
    </location>
</feature>
<name>A0A1M7T2X5_9BRAD</name>
<protein>
    <submittedName>
        <fullName evidence="2">Uncharacterized protein</fullName>
    </submittedName>
</protein>
<keyword evidence="1" id="KW-1133">Transmembrane helix</keyword>
<evidence type="ECO:0000256" key="1">
    <source>
        <dbReference type="SAM" id="Phobius"/>
    </source>
</evidence>
<keyword evidence="1" id="KW-0812">Transmembrane</keyword>
<proteinExistence type="predicted"/>
<feature type="transmembrane region" description="Helical" evidence="1">
    <location>
        <begin position="48"/>
        <end position="68"/>
    </location>
</feature>
<dbReference type="RefSeq" id="WP_072816676.1">
    <property type="nucleotide sequence ID" value="NZ_LT670849.1"/>
</dbReference>
<feature type="transmembrane region" description="Helical" evidence="1">
    <location>
        <begin position="104"/>
        <end position="124"/>
    </location>
</feature>
<dbReference type="OrthoDB" id="7851455at2"/>
<evidence type="ECO:0000313" key="3">
    <source>
        <dbReference type="Proteomes" id="UP000184096"/>
    </source>
</evidence>
<dbReference type="EMBL" id="LT670849">
    <property type="protein sequence ID" value="SHN65059.1"/>
    <property type="molecule type" value="Genomic_DNA"/>
</dbReference>
<organism evidence="2 3">
    <name type="scientific">Bradyrhizobium erythrophlei</name>
    <dbReference type="NCBI Taxonomy" id="1437360"/>
    <lineage>
        <taxon>Bacteria</taxon>
        <taxon>Pseudomonadati</taxon>
        <taxon>Pseudomonadota</taxon>
        <taxon>Alphaproteobacteria</taxon>
        <taxon>Hyphomicrobiales</taxon>
        <taxon>Nitrobacteraceae</taxon>
        <taxon>Bradyrhizobium</taxon>
    </lineage>
</organism>
<keyword evidence="1" id="KW-0472">Membrane</keyword>
<gene>
    <name evidence="2" type="ORF">SAMN05444170_0661</name>
</gene>
<feature type="transmembrane region" description="Helical" evidence="1">
    <location>
        <begin position="74"/>
        <end position="92"/>
    </location>
</feature>
<dbReference type="Proteomes" id="UP000184096">
    <property type="component" value="Chromosome I"/>
</dbReference>
<reference evidence="3" key="1">
    <citation type="submission" date="2016-11" db="EMBL/GenBank/DDBJ databases">
        <authorList>
            <person name="Varghese N."/>
            <person name="Submissions S."/>
        </authorList>
    </citation>
    <scope>NUCLEOTIDE SEQUENCE [LARGE SCALE GENOMIC DNA]</scope>
    <source>
        <strain evidence="3">GAS401</strain>
    </source>
</reference>
<accession>A0A1M7T2X5</accession>
<sequence>MGAIEPNGVALALFVATFAAGCLSFFTLVGMFPASARPVLVAGHLGNLLVLANLVLLLVLLGGVALFAHETLRWTSVVVAGGLIFLFVPSVFEIIPGTWRDSRGGLLLLGALQLAALALLISPLQKLSAL</sequence>
<dbReference type="AlphaFoldDB" id="A0A1M7T2X5"/>